<dbReference type="PROSITE" id="PS51257">
    <property type="entry name" value="PROKAR_LIPOPROTEIN"/>
    <property type="match status" value="1"/>
</dbReference>
<sequence>MGHRRLSRGLVGIFWILASCATVSTFPNIDAKTIDTPAEYDQLLTTPRSLTEYPIKVAGRVSRIESTSEGMILSANWLPYPANNNFGAESKEALETQQSGRRLELLYPKALGSFLSLQGNMFIAIGQLAGTKNTTTMVGTSTNTPYIIVQCLRVWKTGSSELNVSPDTENTGYPPIVKTYCVSP</sequence>
<evidence type="ECO:0000313" key="3">
    <source>
        <dbReference type="Proteomes" id="UP001250932"/>
    </source>
</evidence>
<evidence type="ECO:0000313" key="2">
    <source>
        <dbReference type="EMBL" id="MDT7043193.1"/>
    </source>
</evidence>
<dbReference type="RefSeq" id="WP_313833707.1">
    <property type="nucleotide sequence ID" value="NZ_JAQOUE010000001.1"/>
</dbReference>
<comment type="caution">
    <text evidence="2">The sequence shown here is derived from an EMBL/GenBank/DDBJ whole genome shotgun (WGS) entry which is preliminary data.</text>
</comment>
<reference evidence="2 3" key="1">
    <citation type="journal article" date="2023" name="ISME J.">
        <title>Cultivation and genomic characterization of novel and ubiquitous marine nitrite-oxidizing bacteria from the Nitrospirales.</title>
        <authorList>
            <person name="Mueller A.J."/>
            <person name="Daebeler A."/>
            <person name="Herbold C.W."/>
            <person name="Kirkegaard R.H."/>
            <person name="Daims H."/>
        </authorList>
    </citation>
    <scope>NUCLEOTIDE SEQUENCE [LARGE SCALE GENOMIC DNA]</scope>
    <source>
        <strain evidence="2 3">EB</strain>
    </source>
</reference>
<proteinExistence type="predicted"/>
<evidence type="ECO:0000256" key="1">
    <source>
        <dbReference type="SAM" id="SignalP"/>
    </source>
</evidence>
<dbReference type="EMBL" id="JAQOUE010000001">
    <property type="protein sequence ID" value="MDT7043193.1"/>
    <property type="molecule type" value="Genomic_DNA"/>
</dbReference>
<feature type="chain" id="PRO_5047533771" evidence="1">
    <location>
        <begin position="22"/>
        <end position="184"/>
    </location>
</feature>
<keyword evidence="1" id="KW-0732">Signal</keyword>
<accession>A0ABU3KA67</accession>
<keyword evidence="3" id="KW-1185">Reference proteome</keyword>
<name>A0ABU3KA67_9BACT</name>
<organism evidence="2 3">
    <name type="scientific">Candidatus Nitronereus thalassa</name>
    <dbReference type="NCBI Taxonomy" id="3020898"/>
    <lineage>
        <taxon>Bacteria</taxon>
        <taxon>Pseudomonadati</taxon>
        <taxon>Nitrospirota</taxon>
        <taxon>Nitrospiria</taxon>
        <taxon>Nitrospirales</taxon>
        <taxon>Nitrospiraceae</taxon>
        <taxon>Candidatus Nitronereus</taxon>
    </lineage>
</organism>
<protein>
    <submittedName>
        <fullName evidence="2">Uncharacterized protein</fullName>
    </submittedName>
</protein>
<feature type="signal peptide" evidence="1">
    <location>
        <begin position="1"/>
        <end position="21"/>
    </location>
</feature>
<dbReference type="Proteomes" id="UP001250932">
    <property type="component" value="Unassembled WGS sequence"/>
</dbReference>
<gene>
    <name evidence="2" type="ORF">PPG34_12605</name>
</gene>